<organism evidence="2 3">
    <name type="scientific">Gigaspora margarita</name>
    <dbReference type="NCBI Taxonomy" id="4874"/>
    <lineage>
        <taxon>Eukaryota</taxon>
        <taxon>Fungi</taxon>
        <taxon>Fungi incertae sedis</taxon>
        <taxon>Mucoromycota</taxon>
        <taxon>Glomeromycotina</taxon>
        <taxon>Glomeromycetes</taxon>
        <taxon>Diversisporales</taxon>
        <taxon>Gigasporaceae</taxon>
        <taxon>Gigaspora</taxon>
    </lineage>
</organism>
<comment type="caution">
    <text evidence="2">The sequence shown here is derived from an EMBL/GenBank/DDBJ whole genome shotgun (WGS) entry which is preliminary data.</text>
</comment>
<evidence type="ECO:0000313" key="3">
    <source>
        <dbReference type="Proteomes" id="UP000439903"/>
    </source>
</evidence>
<evidence type="ECO:0000313" key="2">
    <source>
        <dbReference type="EMBL" id="KAF0421464.1"/>
    </source>
</evidence>
<dbReference type="OrthoDB" id="10260545at2759"/>
<protein>
    <submittedName>
        <fullName evidence="2">Aac-rich mRNA clone aac4 protein-like</fullName>
    </submittedName>
</protein>
<name>A0A8H4A5U1_GIGMA</name>
<dbReference type="Proteomes" id="UP000439903">
    <property type="component" value="Unassembled WGS sequence"/>
</dbReference>
<dbReference type="EMBL" id="WTPW01001673">
    <property type="protein sequence ID" value="KAF0421464.1"/>
    <property type="molecule type" value="Genomic_DNA"/>
</dbReference>
<sequence length="250" mass="29204">MTTTNSTISNVRWSKTTKDLNSMINSNNRFSRFSLESNVLEGSIIGTFINPACRQYESKRKAGREYPSNDGLRVYQTYDTSQPSPSSRSDPNILRGENIYSSFHYYLLQFYKIRLFFNINWRFGAERMSRLPNAGGKSELSEILSCEIMERILGVELNKTEMEIDYFFMNQSMTDYLVTFRQPNYLTKYSIGVSVTRAFAYNRRYTKHDAYRLLTKKLKGVDSSTRNILNTRIWKQILHIWCPSGRVANI</sequence>
<evidence type="ECO:0000256" key="1">
    <source>
        <dbReference type="SAM" id="MobiDB-lite"/>
    </source>
</evidence>
<feature type="region of interest" description="Disordered" evidence="1">
    <location>
        <begin position="60"/>
        <end position="91"/>
    </location>
</feature>
<feature type="compositionally biased region" description="Polar residues" evidence="1">
    <location>
        <begin position="77"/>
        <end position="90"/>
    </location>
</feature>
<reference evidence="2 3" key="1">
    <citation type="journal article" date="2019" name="Environ. Microbiol.">
        <title>At the nexus of three kingdoms: the genome of the mycorrhizal fungus Gigaspora margarita provides insights into plant, endobacterial and fungal interactions.</title>
        <authorList>
            <person name="Venice F."/>
            <person name="Ghignone S."/>
            <person name="Salvioli di Fossalunga A."/>
            <person name="Amselem J."/>
            <person name="Novero M."/>
            <person name="Xianan X."/>
            <person name="Sedzielewska Toro K."/>
            <person name="Morin E."/>
            <person name="Lipzen A."/>
            <person name="Grigoriev I.V."/>
            <person name="Henrissat B."/>
            <person name="Martin F.M."/>
            <person name="Bonfante P."/>
        </authorList>
    </citation>
    <scope>NUCLEOTIDE SEQUENCE [LARGE SCALE GENOMIC DNA]</scope>
    <source>
        <strain evidence="2 3">BEG34</strain>
    </source>
</reference>
<accession>A0A8H4A5U1</accession>
<gene>
    <name evidence="2" type="ORF">F8M41_006781</name>
</gene>
<keyword evidence="3" id="KW-1185">Reference proteome</keyword>
<proteinExistence type="predicted"/>
<dbReference type="AlphaFoldDB" id="A0A8H4A5U1"/>